<organism evidence="3 4">
    <name type="scientific">Candidatus Thalassarchaeum betae</name>
    <dbReference type="NCBI Taxonomy" id="2599289"/>
    <lineage>
        <taxon>Archaea</taxon>
        <taxon>Methanobacteriati</taxon>
        <taxon>Thermoplasmatota</taxon>
        <taxon>Candidatus Poseidoniia</taxon>
        <taxon>Candidatus Poseidoniales</taxon>
        <taxon>Candidatus Thalassarchaeaceae</taxon>
        <taxon>Candidatus Thalassarchaeum</taxon>
    </lineage>
</organism>
<evidence type="ECO:0000313" key="3">
    <source>
        <dbReference type="EMBL" id="PXF21447.1"/>
    </source>
</evidence>
<protein>
    <recommendedName>
        <fullName evidence="2">Rho termination factor-like N-terminal domain-containing protein</fullName>
    </recommendedName>
</protein>
<feature type="compositionally biased region" description="Pro residues" evidence="1">
    <location>
        <begin position="255"/>
        <end position="275"/>
    </location>
</feature>
<dbReference type="EMBL" id="PSPG01000008">
    <property type="protein sequence ID" value="PXF21447.1"/>
    <property type="molecule type" value="Genomic_DNA"/>
</dbReference>
<gene>
    <name evidence="3" type="ORF">CXX69_04380</name>
</gene>
<dbReference type="Pfam" id="PF07498">
    <property type="entry name" value="Rho_N"/>
    <property type="match status" value="1"/>
</dbReference>
<accession>A0A2V3HQN3</accession>
<dbReference type="Proteomes" id="UP000248161">
    <property type="component" value="Unassembled WGS sequence"/>
</dbReference>
<name>A0A2V3HQN3_9ARCH</name>
<dbReference type="InterPro" id="IPR011112">
    <property type="entry name" value="Rho-like_N"/>
</dbReference>
<evidence type="ECO:0000256" key="1">
    <source>
        <dbReference type="SAM" id="MobiDB-lite"/>
    </source>
</evidence>
<feature type="domain" description="Rho termination factor-like N-terminal" evidence="2">
    <location>
        <begin position="209"/>
        <end position="250"/>
    </location>
</feature>
<evidence type="ECO:0000259" key="2">
    <source>
        <dbReference type="SMART" id="SM00959"/>
    </source>
</evidence>
<feature type="compositionally biased region" description="Pro residues" evidence="1">
    <location>
        <begin position="284"/>
        <end position="293"/>
    </location>
</feature>
<proteinExistence type="predicted"/>
<comment type="caution">
    <text evidence="3">The sequence shown here is derived from an EMBL/GenBank/DDBJ whole genome shotgun (WGS) entry which is preliminary data.</text>
</comment>
<feature type="compositionally biased region" description="Acidic residues" evidence="1">
    <location>
        <begin position="196"/>
        <end position="206"/>
    </location>
</feature>
<dbReference type="SMART" id="SM00959">
    <property type="entry name" value="Rho_N"/>
    <property type="match status" value="1"/>
</dbReference>
<sequence>MVFDRFKAWRKQEEVGVECPLCQQRNPEGTESCSRCSYQLQKASHQQESTIDDEVATDLFDELLEQMEEDDSDEIIDWSKASFTMDDMTIEVKQYGKDDVVLTNQKPSFAMTVDHPEPSDEEDVEYELKPGDAPEFVTKFEVPEIEPEPIEAIQTQQIELVQPTADAPETVEVISASEIPDTNGEMAEVQGSEPAPEPEPEVEPEADSGLSNMTVDTLKKMARERGLTGFSKLNKSDLITLLEAEPEEAPGEVEIPPPPTDLPPPLMPPAPPSPPEVDEDQEPMPIPPPPVIPPISAKAPEPDNYWPWAQQDMWSDRKVALRVKAAMEAARSRDIAQSTVIIDEVGPHLGDRPKLVYPVGALLQRIGRSNAVDALLKSAQKELPSDPNVATAKAKLRP</sequence>
<feature type="region of interest" description="Disordered" evidence="1">
    <location>
        <begin position="177"/>
        <end position="213"/>
    </location>
</feature>
<dbReference type="GO" id="GO:0006353">
    <property type="term" value="P:DNA-templated transcription termination"/>
    <property type="evidence" value="ECO:0007669"/>
    <property type="project" value="InterPro"/>
</dbReference>
<feature type="region of interest" description="Disordered" evidence="1">
    <location>
        <begin position="244"/>
        <end position="304"/>
    </location>
</feature>
<dbReference type="AlphaFoldDB" id="A0A2V3HQN3"/>
<evidence type="ECO:0000313" key="4">
    <source>
        <dbReference type="Proteomes" id="UP000248161"/>
    </source>
</evidence>
<reference evidence="3 4" key="1">
    <citation type="journal article" date="2015" name="Nat. Commun.">
        <title>Genomic and transcriptomic evidence for scavenging of diverse organic compounds by widespread deep-sea archaea.</title>
        <authorList>
            <person name="Li M."/>
            <person name="Baker B.J."/>
            <person name="Anantharaman K."/>
            <person name="Jain S."/>
            <person name="Breier J.A."/>
            <person name="Dick G.J."/>
        </authorList>
    </citation>
    <scope>NUCLEOTIDE SEQUENCE [LARGE SCALE GENOMIC DNA]</scope>
    <source>
        <strain evidence="3">Cayman_51_deep</strain>
    </source>
</reference>